<reference evidence="1" key="2">
    <citation type="submission" date="2023-05" db="EMBL/GenBank/DDBJ databases">
        <authorList>
            <person name="Schelkunov M.I."/>
        </authorList>
    </citation>
    <scope>NUCLEOTIDE SEQUENCE</scope>
    <source>
        <strain evidence="1">Hsosn_3</strain>
        <tissue evidence="1">Leaf</tissue>
    </source>
</reference>
<reference evidence="1" key="1">
    <citation type="submission" date="2023-02" db="EMBL/GenBank/DDBJ databases">
        <title>Genome of toxic invasive species Heracleum sosnowskyi carries increased number of genes despite the absence of recent whole-genome duplications.</title>
        <authorList>
            <person name="Schelkunov M."/>
            <person name="Shtratnikova V."/>
            <person name="Makarenko M."/>
            <person name="Klepikova A."/>
            <person name="Omelchenko D."/>
            <person name="Novikova G."/>
            <person name="Obukhova E."/>
            <person name="Bogdanov V."/>
            <person name="Penin A."/>
            <person name="Logacheva M."/>
        </authorList>
    </citation>
    <scope>NUCLEOTIDE SEQUENCE</scope>
    <source>
        <strain evidence="1">Hsosn_3</strain>
        <tissue evidence="1">Leaf</tissue>
    </source>
</reference>
<proteinExistence type="predicted"/>
<keyword evidence="2" id="KW-1185">Reference proteome</keyword>
<dbReference type="Proteomes" id="UP001237642">
    <property type="component" value="Unassembled WGS sequence"/>
</dbReference>
<accession>A0AAD8IY35</accession>
<evidence type="ECO:0000313" key="2">
    <source>
        <dbReference type="Proteomes" id="UP001237642"/>
    </source>
</evidence>
<protein>
    <recommendedName>
        <fullName evidence="3">Helitron helicase-like domain-containing protein</fullName>
    </recommendedName>
</protein>
<gene>
    <name evidence="1" type="ORF">POM88_012469</name>
</gene>
<evidence type="ECO:0008006" key="3">
    <source>
        <dbReference type="Google" id="ProtNLM"/>
    </source>
</evidence>
<dbReference type="AlphaFoldDB" id="A0AAD8IY35"/>
<comment type="caution">
    <text evidence="1">The sequence shown here is derived from an EMBL/GenBank/DDBJ whole genome shotgun (WGS) entry which is preliminary data.</text>
</comment>
<dbReference type="EMBL" id="JAUIZM010000003">
    <property type="protein sequence ID" value="KAK1393413.1"/>
    <property type="molecule type" value="Genomic_DNA"/>
</dbReference>
<organism evidence="1 2">
    <name type="scientific">Heracleum sosnowskyi</name>
    <dbReference type="NCBI Taxonomy" id="360622"/>
    <lineage>
        <taxon>Eukaryota</taxon>
        <taxon>Viridiplantae</taxon>
        <taxon>Streptophyta</taxon>
        <taxon>Embryophyta</taxon>
        <taxon>Tracheophyta</taxon>
        <taxon>Spermatophyta</taxon>
        <taxon>Magnoliopsida</taxon>
        <taxon>eudicotyledons</taxon>
        <taxon>Gunneridae</taxon>
        <taxon>Pentapetalae</taxon>
        <taxon>asterids</taxon>
        <taxon>campanulids</taxon>
        <taxon>Apiales</taxon>
        <taxon>Apiaceae</taxon>
        <taxon>Apioideae</taxon>
        <taxon>apioid superclade</taxon>
        <taxon>Tordylieae</taxon>
        <taxon>Tordyliinae</taxon>
        <taxon>Heracleum</taxon>
    </lineage>
</organism>
<evidence type="ECO:0000313" key="1">
    <source>
        <dbReference type="EMBL" id="KAK1393413.1"/>
    </source>
</evidence>
<name>A0AAD8IY35_9APIA</name>
<sequence>MYVVEFQKRGLPHVHMLVWLDAKSKTALQNNVDKYVSAEIPDPLKDPDGYDAVKQFMIHGPCGREFNKSPCMKDFKCVRHFPKKLTGNNMLLLNNKQQQFFALAEIHKLLKSIGKSLMDFK</sequence>